<keyword evidence="2" id="KW-1185">Reference proteome</keyword>
<sequence>MKYCPFWSNKKEKVRCFKECAFYSLNKDEECPFKLYDLSNPTFLDSLIEIDMDERKEELAW</sequence>
<reference evidence="1 2" key="1">
    <citation type="submission" date="2021-06" db="EMBL/GenBank/DDBJ databases">
        <authorList>
            <person name="Sun Q."/>
            <person name="Li D."/>
        </authorList>
    </citation>
    <scope>NUCLEOTIDE SEQUENCE [LARGE SCALE GENOMIC DNA]</scope>
    <source>
        <strain evidence="1 2">MSJ-4</strain>
    </source>
</reference>
<dbReference type="Proteomes" id="UP000736583">
    <property type="component" value="Unassembled WGS sequence"/>
</dbReference>
<organism evidence="1 2">
    <name type="scientific">Clostridium simiarum</name>
    <dbReference type="NCBI Taxonomy" id="2841506"/>
    <lineage>
        <taxon>Bacteria</taxon>
        <taxon>Bacillati</taxon>
        <taxon>Bacillota</taxon>
        <taxon>Clostridia</taxon>
        <taxon>Eubacteriales</taxon>
        <taxon>Clostridiaceae</taxon>
        <taxon>Clostridium</taxon>
    </lineage>
</organism>
<comment type="caution">
    <text evidence="1">The sequence shown here is derived from an EMBL/GenBank/DDBJ whole genome shotgun (WGS) entry which is preliminary data.</text>
</comment>
<evidence type="ECO:0000313" key="2">
    <source>
        <dbReference type="Proteomes" id="UP000736583"/>
    </source>
</evidence>
<accession>A0ABS6F4V6</accession>
<dbReference type="EMBL" id="JAHLQL010000005">
    <property type="protein sequence ID" value="MBU5592835.1"/>
    <property type="molecule type" value="Genomic_DNA"/>
</dbReference>
<gene>
    <name evidence="1" type="ORF">KQI89_13865</name>
</gene>
<dbReference type="RefSeq" id="WP_032120814.1">
    <property type="nucleotide sequence ID" value="NZ_JAHLQL010000005.1"/>
</dbReference>
<evidence type="ECO:0000313" key="1">
    <source>
        <dbReference type="EMBL" id="MBU5592835.1"/>
    </source>
</evidence>
<name>A0ABS6F4V6_9CLOT</name>
<proteinExistence type="predicted"/>
<protein>
    <submittedName>
        <fullName evidence="1">Uncharacterized protein</fullName>
    </submittedName>
</protein>